<evidence type="ECO:0000313" key="2">
    <source>
        <dbReference type="Proteomes" id="UP000561681"/>
    </source>
</evidence>
<reference evidence="1 2" key="1">
    <citation type="submission" date="2020-08" db="EMBL/GenBank/DDBJ databases">
        <title>Functional genomics of gut bacteria from endangered species of beetles.</title>
        <authorList>
            <person name="Carlos-Shanley C."/>
        </authorList>
    </citation>
    <scope>NUCLEOTIDE SEQUENCE [LARGE SCALE GENOMIC DNA]</scope>
    <source>
        <strain evidence="1 2">S00142</strain>
    </source>
</reference>
<accession>A0A7W7J2H7</accession>
<dbReference type="EMBL" id="JACHLD010000011">
    <property type="protein sequence ID" value="MBB4804567.1"/>
    <property type="molecule type" value="Genomic_DNA"/>
</dbReference>
<gene>
    <name evidence="1" type="ORF">HNP37_004664</name>
</gene>
<dbReference type="Proteomes" id="UP000561681">
    <property type="component" value="Unassembled WGS sequence"/>
</dbReference>
<proteinExistence type="predicted"/>
<protein>
    <submittedName>
        <fullName evidence="1">Uncharacterized protein</fullName>
    </submittedName>
</protein>
<keyword evidence="2" id="KW-1185">Reference proteome</keyword>
<dbReference type="RefSeq" id="WP_184167911.1">
    <property type="nucleotide sequence ID" value="NZ_JACHLD010000011.1"/>
</dbReference>
<sequence>MTTAQIDQIKDDISAVLRKHAKVSLSRSKGLLNISDLTGKLYEASVLAEVIEKLVTVENLTVRLAGSGKYLKLKQKGGPISRDYPYFQISQGGQPFAELFMDIYFTTLSSSRRSGAPGSRRGDFHELDLALLVPDVKSRPEPEEILIAIECKNTTLQKSTIRELLGFRRELSMLSGAEDTGFTNWPADTIPADPPSIHMLYTTHGSILSHYRENCEVFGIKLVHHSM</sequence>
<evidence type="ECO:0000313" key="1">
    <source>
        <dbReference type="EMBL" id="MBB4804567.1"/>
    </source>
</evidence>
<organism evidence="1 2">
    <name type="scientific">Flavobacterium nitrogenifigens</name>
    <dbReference type="NCBI Taxonomy" id="1617283"/>
    <lineage>
        <taxon>Bacteria</taxon>
        <taxon>Pseudomonadati</taxon>
        <taxon>Bacteroidota</taxon>
        <taxon>Flavobacteriia</taxon>
        <taxon>Flavobacteriales</taxon>
        <taxon>Flavobacteriaceae</taxon>
        <taxon>Flavobacterium</taxon>
    </lineage>
</organism>
<dbReference type="AlphaFoldDB" id="A0A7W7J2H7"/>
<comment type="caution">
    <text evidence="1">The sequence shown here is derived from an EMBL/GenBank/DDBJ whole genome shotgun (WGS) entry which is preliminary data.</text>
</comment>
<name>A0A7W7J2H7_9FLAO</name>